<proteinExistence type="predicted"/>
<evidence type="ECO:0000313" key="1">
    <source>
        <dbReference type="EMBL" id="KAF9647629.1"/>
    </source>
</evidence>
<gene>
    <name evidence="1" type="ORF">BDM02DRAFT_3187789</name>
</gene>
<sequence length="2083" mass="227135">MRNTLPALSIPLSTSSRLTQPASATVDTPHQSIPTIRLINATPFAVGSSSDASTPAIHNVFDLPSTSSPLAPRPLTTSNASRKRLVPKKSKLGLLGAVKGNKERSQNDFSDVIRRIGGTTSSGRGGYEIYVDHTEDPDLEEVVLVKRKKSRLGLDAVAWGPGEEDTDNVLKPKVSANILKPKATENLNPKSSTNILKPKSKDKENSVRAKPVEHLLKPKVDENQKWWSIGRGRKDSKEQKESRHSKSPEPEKKSLRARFGSLDSGIMLSSPTSASHPHPPYSFGTNSSQTLLASPLHIEPESYPTSPAEGRVTTPASGLLVPPMERDVSGSGSIALRAMRSMARLTSWSQSKADEKETKKEKADQKKEKEGVEKKKNKKSKKEKEIAEKVAKGKKVKDGTIKMSASSFEAGSINDAGIPKVSLEVPPEDNIPKTIGKKQSVLGLGLPSSLRFGTVRSAVSTATSSTTDPKEERPPTSTVRRTSVSSAMSLNLLTSRRPSSTISNSSSLRPPSTASGMSRSSSSSASVKWDEEGLETVREMRKKDREERRRNSTDSNTVLDGATKKGSRRSAEGRRRPLVSDLFAEVDINSRPTSPEVQSQRSSIISKEGPIVNIETATNDGHGHASDLETLETPMKRARLRPMSEQILGNMPRPQGIYDNVERAMSMSLLDAATDDLASLINRLDLEATPCTPDVSPFTSVQRSLANRGSTATLESPLTRAKRFRTATGSPLKMGLLNRASTTSSVASLRPYTERKSTSPKSDAAPVGTKKPQNGNEHLVAQHISPWEDLNWKVSPIKRVRVPSPSARPTHKRTLSPPVPFDPPPVFQPLHPPKNRVPSNPKITKSSPETKSTELRPSTPLDGNQPHQMPTSTFGQRPNKISHNGPDSLDGPALASVFSRCHSRNKSSLDSNKLFGIPMASETKVELGLRGTMGSTSLPDVDSEDPDSDIPQELQFILTSNEEHADMVPLTEPVQAVSLEISLPPALTDATIPPAEPVPVFRAQVFHADSTSGDSDITSDEDTKKSFDFTGEIRMLNESGASDRRSFVEQLENAFRTPARIDLRYSFPEHTVEIPPVPALPIDDRNSSTSTASLSATVDDLTDDIGVSELHDTIPSDDEEYCRRLSLPTNSPSVNIVRERPGNPLASSKNSRPSDGQLNRSFKFGGSPMPSQRSDNNEEVSGASLTLSDIIPPHSHHSCNNSRSSLVGEDSSILKSIMAQATTVLPVASEVPVPRVRPRVESNSSVKELVDKFSRNSATSQVSNQGQSRISFVGFDSFDEVRRGFEFGPNRPAFYPPVSFSREHDKHDSIFSIASVSSFGSVINNGAPDPFGYSRHSRPPSEDMSISMSMSVDDTFSFMYQKRRSRVDSDASSFYLRSQPSMMGPVRRGHRTHDSIISAGGAPPVSLYNRSHHGHGHRRGDSSGSVSSVALSYALHGANGGRATWAKHSRNDPSLDSMISDYSFMKLSRPGLGDKMLDSEFDHGVPLSAISASPNQSFDSGLYEQYQYQQRTAFDSIMDTRRSMTRDSLMDDSSEKISSTDSVFFENSRISSEGYSVQSHFRPVSIISIDSSHYAPREDDTMISMLGGGRVRRVSMGSLMQQSPCARAEKRGGKKRPAMPNMTILPKPESVEEVDPAEEEEISPAKSIIVTKPSIASVASTGFGGERMIQARKGLLERQSLEESCLIADGEELTTFAQELSFSRPRPGTTGRSRSSTCTTSSSGSDTPPLSSDASSFGGSQSSIDVGQLNYMLSNVTHPMTRPMHGRTRVRGQGHGHRRRPSDTRHSMTSVYETIQEEGLGSSDPGEAPEIEIPTAVYNSVHSVHIADDSDGTDTEWSDERGIIAMRRYGSLKNEADDAVLESKQVWLDTPFSLFAVQSFQPPHHPSGMKAMLEHSQQNYGPLPPELRCHRVRSRTYSRPSPYPQRTVKSASPERQPPRLSPQKLEETITDITVATIAQQPLQPKSLNVNSRTPAPAIKDLNPISPFVLEFEKSKGGKSFNERTIRPRVTSSTRRAALGWSKRNTGKSSEPKENTSIGTLNTPAESLRLSRPRPRGRPTPGTGARTRGAENVPPVPPVPPLRF</sequence>
<reference evidence="1" key="1">
    <citation type="submission" date="2019-10" db="EMBL/GenBank/DDBJ databases">
        <authorList>
            <consortium name="DOE Joint Genome Institute"/>
            <person name="Kuo A."/>
            <person name="Miyauchi S."/>
            <person name="Kiss E."/>
            <person name="Drula E."/>
            <person name="Kohler A."/>
            <person name="Sanchez-Garcia M."/>
            <person name="Andreopoulos B."/>
            <person name="Barry K.W."/>
            <person name="Bonito G."/>
            <person name="Buee M."/>
            <person name="Carver A."/>
            <person name="Chen C."/>
            <person name="Cichocki N."/>
            <person name="Clum A."/>
            <person name="Culley D."/>
            <person name="Crous P.W."/>
            <person name="Fauchery L."/>
            <person name="Girlanda M."/>
            <person name="Hayes R."/>
            <person name="Keri Z."/>
            <person name="Labutti K."/>
            <person name="Lipzen A."/>
            <person name="Lombard V."/>
            <person name="Magnuson J."/>
            <person name="Maillard F."/>
            <person name="Morin E."/>
            <person name="Murat C."/>
            <person name="Nolan M."/>
            <person name="Ohm R."/>
            <person name="Pangilinan J."/>
            <person name="Pereira M."/>
            <person name="Perotto S."/>
            <person name="Peter M."/>
            <person name="Riley R."/>
            <person name="Sitrit Y."/>
            <person name="Stielow B."/>
            <person name="Szollosi G."/>
            <person name="Zifcakova L."/>
            <person name="Stursova M."/>
            <person name="Spatafora J.W."/>
            <person name="Tedersoo L."/>
            <person name="Vaario L.-M."/>
            <person name="Yamada A."/>
            <person name="Yan M."/>
            <person name="Wang P."/>
            <person name="Xu J."/>
            <person name="Bruns T."/>
            <person name="Baldrian P."/>
            <person name="Vilgalys R."/>
            <person name="Henrissat B."/>
            <person name="Grigoriev I.V."/>
            <person name="Hibbett D."/>
            <person name="Nagy L.G."/>
            <person name="Martin F.M."/>
        </authorList>
    </citation>
    <scope>NUCLEOTIDE SEQUENCE</scope>
    <source>
        <strain evidence="1">P2</strain>
    </source>
</reference>
<evidence type="ECO:0000313" key="2">
    <source>
        <dbReference type="Proteomes" id="UP000886501"/>
    </source>
</evidence>
<protein>
    <submittedName>
        <fullName evidence="1">Uncharacterized protein</fullName>
    </submittedName>
</protein>
<dbReference type="Proteomes" id="UP000886501">
    <property type="component" value="Unassembled WGS sequence"/>
</dbReference>
<keyword evidence="2" id="KW-1185">Reference proteome</keyword>
<dbReference type="EMBL" id="MU118029">
    <property type="protein sequence ID" value="KAF9647629.1"/>
    <property type="molecule type" value="Genomic_DNA"/>
</dbReference>
<organism evidence="1 2">
    <name type="scientific">Thelephora ganbajun</name>
    <name type="common">Ganba fungus</name>
    <dbReference type="NCBI Taxonomy" id="370292"/>
    <lineage>
        <taxon>Eukaryota</taxon>
        <taxon>Fungi</taxon>
        <taxon>Dikarya</taxon>
        <taxon>Basidiomycota</taxon>
        <taxon>Agaricomycotina</taxon>
        <taxon>Agaricomycetes</taxon>
        <taxon>Thelephorales</taxon>
        <taxon>Thelephoraceae</taxon>
        <taxon>Thelephora</taxon>
    </lineage>
</organism>
<comment type="caution">
    <text evidence="1">The sequence shown here is derived from an EMBL/GenBank/DDBJ whole genome shotgun (WGS) entry which is preliminary data.</text>
</comment>
<accession>A0ACB6ZDI0</accession>
<name>A0ACB6ZDI0_THEGA</name>
<reference evidence="1" key="2">
    <citation type="journal article" date="2020" name="Nat. Commun.">
        <title>Large-scale genome sequencing of mycorrhizal fungi provides insights into the early evolution of symbiotic traits.</title>
        <authorList>
            <person name="Miyauchi S."/>
            <person name="Kiss E."/>
            <person name="Kuo A."/>
            <person name="Drula E."/>
            <person name="Kohler A."/>
            <person name="Sanchez-Garcia M."/>
            <person name="Morin E."/>
            <person name="Andreopoulos B."/>
            <person name="Barry K.W."/>
            <person name="Bonito G."/>
            <person name="Buee M."/>
            <person name="Carver A."/>
            <person name="Chen C."/>
            <person name="Cichocki N."/>
            <person name="Clum A."/>
            <person name="Culley D."/>
            <person name="Crous P.W."/>
            <person name="Fauchery L."/>
            <person name="Girlanda M."/>
            <person name="Hayes R.D."/>
            <person name="Keri Z."/>
            <person name="LaButti K."/>
            <person name="Lipzen A."/>
            <person name="Lombard V."/>
            <person name="Magnuson J."/>
            <person name="Maillard F."/>
            <person name="Murat C."/>
            <person name="Nolan M."/>
            <person name="Ohm R.A."/>
            <person name="Pangilinan J."/>
            <person name="Pereira M.F."/>
            <person name="Perotto S."/>
            <person name="Peter M."/>
            <person name="Pfister S."/>
            <person name="Riley R."/>
            <person name="Sitrit Y."/>
            <person name="Stielow J.B."/>
            <person name="Szollosi G."/>
            <person name="Zifcakova L."/>
            <person name="Stursova M."/>
            <person name="Spatafora J.W."/>
            <person name="Tedersoo L."/>
            <person name="Vaario L.M."/>
            <person name="Yamada A."/>
            <person name="Yan M."/>
            <person name="Wang P."/>
            <person name="Xu J."/>
            <person name="Bruns T."/>
            <person name="Baldrian P."/>
            <person name="Vilgalys R."/>
            <person name="Dunand C."/>
            <person name="Henrissat B."/>
            <person name="Grigoriev I.V."/>
            <person name="Hibbett D."/>
            <person name="Nagy L.G."/>
            <person name="Martin F.M."/>
        </authorList>
    </citation>
    <scope>NUCLEOTIDE SEQUENCE</scope>
    <source>
        <strain evidence="1">P2</strain>
    </source>
</reference>